<evidence type="ECO:0000313" key="1">
    <source>
        <dbReference type="EMBL" id="HIS36199.1"/>
    </source>
</evidence>
<name>A0A9D1JN63_9BACT</name>
<dbReference type="EMBL" id="DVIU01000121">
    <property type="protein sequence ID" value="HIS36199.1"/>
    <property type="molecule type" value="Genomic_DNA"/>
</dbReference>
<dbReference type="AlphaFoldDB" id="A0A9D1JN63"/>
<reference evidence="1" key="1">
    <citation type="submission" date="2020-10" db="EMBL/GenBank/DDBJ databases">
        <authorList>
            <person name="Gilroy R."/>
        </authorList>
    </citation>
    <scope>NUCLEOTIDE SEQUENCE</scope>
    <source>
        <strain evidence="1">6276</strain>
    </source>
</reference>
<organism evidence="1 2">
    <name type="scientific">Candidatus Scatousia excrementigallinarum</name>
    <dbReference type="NCBI Taxonomy" id="2840935"/>
    <lineage>
        <taxon>Bacteria</taxon>
        <taxon>Candidatus Scatousia</taxon>
    </lineage>
</organism>
<dbReference type="Proteomes" id="UP000823928">
    <property type="component" value="Unassembled WGS sequence"/>
</dbReference>
<accession>A0A9D1JN63</accession>
<evidence type="ECO:0000313" key="2">
    <source>
        <dbReference type="Proteomes" id="UP000823928"/>
    </source>
</evidence>
<protein>
    <submittedName>
        <fullName evidence="1">Uncharacterized protein</fullName>
    </submittedName>
</protein>
<sequence length="79" mass="8708">MADLVSILQKVFVPAPMQTTVPVRGTSTNPFGNNPFVNYNGNSYNSATYAKNNPVRGGYFAGYYNGKQNIVGRRLFIEV</sequence>
<reference evidence="1" key="2">
    <citation type="journal article" date="2021" name="PeerJ">
        <title>Extensive microbial diversity within the chicken gut microbiome revealed by metagenomics and culture.</title>
        <authorList>
            <person name="Gilroy R."/>
            <person name="Ravi A."/>
            <person name="Getino M."/>
            <person name="Pursley I."/>
            <person name="Horton D.L."/>
            <person name="Alikhan N.F."/>
            <person name="Baker D."/>
            <person name="Gharbi K."/>
            <person name="Hall N."/>
            <person name="Watson M."/>
            <person name="Adriaenssens E.M."/>
            <person name="Foster-Nyarko E."/>
            <person name="Jarju S."/>
            <person name="Secka A."/>
            <person name="Antonio M."/>
            <person name="Oren A."/>
            <person name="Chaudhuri R.R."/>
            <person name="La Ragione R."/>
            <person name="Hildebrand F."/>
            <person name="Pallen M.J."/>
        </authorList>
    </citation>
    <scope>NUCLEOTIDE SEQUENCE</scope>
    <source>
        <strain evidence="1">6276</strain>
    </source>
</reference>
<comment type="caution">
    <text evidence="1">The sequence shown here is derived from an EMBL/GenBank/DDBJ whole genome shotgun (WGS) entry which is preliminary data.</text>
</comment>
<gene>
    <name evidence="1" type="ORF">IAC10_06165</name>
</gene>
<proteinExistence type="predicted"/>